<sequence length="402" mass="43360">MTRGTARERGAEPASGEAAAADAFEAQSRLIHDQAETIAHYRKMYDRSSALARIGVWECDLATEALIWTDGVYDLFDLPRGSPLVRSKIVEMYEAGSRREMERLRAAAIRDGTGFALDVHIRTAGGEPRWLRLTVDVEQEDGRPVRIFGTKQDITEQKAAEEKVRALQAELIQASRRSAMGAMASTLAHELNQPLAAIGNFVAGARRMLERPEPDRLMLERGLASIEQCAQRAANIIRSLRAMSGDEARRERLGVNGLIREAVSLAVAGSGDGAAVRYELADDAAVSVDPVQIQQVFIALVKNAAEAVRPLARREIVISSSLTEEVVVIRVEDNGPGLPPYAPKALFDSRASSKPDGMGIGLPVSRTIVEAHGGKIAASNRAAGGARFDVTLPLAAIDDDGH</sequence>
<evidence type="ECO:0000313" key="12">
    <source>
        <dbReference type="Proteomes" id="UP000245916"/>
    </source>
</evidence>
<dbReference type="OrthoDB" id="9789238at2"/>
<dbReference type="GO" id="GO:0005524">
    <property type="term" value="F:ATP binding"/>
    <property type="evidence" value="ECO:0007669"/>
    <property type="project" value="UniProtKB-KW"/>
</dbReference>
<keyword evidence="5" id="KW-0547">Nucleotide-binding</keyword>
<dbReference type="InterPro" id="IPR001610">
    <property type="entry name" value="PAC"/>
</dbReference>
<comment type="caution">
    <text evidence="11">The sequence shown here is derived from an EMBL/GenBank/DDBJ whole genome shotgun (WGS) entry which is preliminary data.</text>
</comment>
<evidence type="ECO:0000256" key="6">
    <source>
        <dbReference type="ARBA" id="ARBA00022777"/>
    </source>
</evidence>
<keyword evidence="8" id="KW-0902">Two-component regulatory system</keyword>
<dbReference type="CDD" id="cd00082">
    <property type="entry name" value="HisKA"/>
    <property type="match status" value="1"/>
</dbReference>
<dbReference type="Gene3D" id="3.30.565.10">
    <property type="entry name" value="Histidine kinase-like ATPase, C-terminal domain"/>
    <property type="match status" value="1"/>
</dbReference>
<dbReference type="EC" id="2.7.13.3" evidence="2"/>
<dbReference type="RefSeq" id="WP_109269630.1">
    <property type="nucleotide sequence ID" value="NZ_QFFF01000001.1"/>
</dbReference>
<evidence type="ECO:0000256" key="5">
    <source>
        <dbReference type="ARBA" id="ARBA00022741"/>
    </source>
</evidence>
<dbReference type="Pfam" id="PF00512">
    <property type="entry name" value="HisKA"/>
    <property type="match status" value="1"/>
</dbReference>
<dbReference type="GO" id="GO:0000155">
    <property type="term" value="F:phosphorelay sensor kinase activity"/>
    <property type="evidence" value="ECO:0007669"/>
    <property type="project" value="InterPro"/>
</dbReference>
<reference evidence="11 12" key="1">
    <citation type="submission" date="2018-05" db="EMBL/GenBank/DDBJ databases">
        <title>Genome of Sphingosinicella humi QZX222.</title>
        <authorList>
            <person name="Qiao Z."/>
            <person name="Wang G."/>
        </authorList>
    </citation>
    <scope>NUCLEOTIDE SEQUENCE [LARGE SCALE GENOMIC DNA]</scope>
    <source>
        <strain evidence="11 12">QZX222</strain>
    </source>
</reference>
<dbReference type="InterPro" id="IPR005467">
    <property type="entry name" value="His_kinase_dom"/>
</dbReference>
<feature type="domain" description="Histidine kinase" evidence="9">
    <location>
        <begin position="186"/>
        <end position="396"/>
    </location>
</feature>
<dbReference type="Proteomes" id="UP000245916">
    <property type="component" value="Unassembled WGS sequence"/>
</dbReference>
<dbReference type="SUPFAM" id="SSF55874">
    <property type="entry name" value="ATPase domain of HSP90 chaperone/DNA topoisomerase II/histidine kinase"/>
    <property type="match status" value="1"/>
</dbReference>
<evidence type="ECO:0000256" key="3">
    <source>
        <dbReference type="ARBA" id="ARBA00022553"/>
    </source>
</evidence>
<evidence type="ECO:0000256" key="1">
    <source>
        <dbReference type="ARBA" id="ARBA00000085"/>
    </source>
</evidence>
<dbReference type="Gene3D" id="1.10.287.130">
    <property type="match status" value="1"/>
</dbReference>
<evidence type="ECO:0000259" key="10">
    <source>
        <dbReference type="PROSITE" id="PS50113"/>
    </source>
</evidence>
<evidence type="ECO:0000256" key="8">
    <source>
        <dbReference type="ARBA" id="ARBA00023012"/>
    </source>
</evidence>
<keyword evidence="6" id="KW-0418">Kinase</keyword>
<proteinExistence type="predicted"/>
<dbReference type="InterPro" id="IPR004358">
    <property type="entry name" value="Sig_transdc_His_kin-like_C"/>
</dbReference>
<gene>
    <name evidence="11" type="ORF">DF286_00360</name>
</gene>
<keyword evidence="7" id="KW-0067">ATP-binding</keyword>
<keyword evidence="12" id="KW-1185">Reference proteome</keyword>
<dbReference type="Gene3D" id="2.10.70.100">
    <property type="match status" value="1"/>
</dbReference>
<dbReference type="InterPro" id="IPR003594">
    <property type="entry name" value="HATPase_dom"/>
</dbReference>
<name>A0A2U2IZI8_9SPHN</name>
<dbReference type="PANTHER" id="PTHR43065:SF10">
    <property type="entry name" value="PEROXIDE STRESS-ACTIVATED HISTIDINE KINASE MAK3"/>
    <property type="match status" value="1"/>
</dbReference>
<comment type="catalytic activity">
    <reaction evidence="1">
        <text>ATP + protein L-histidine = ADP + protein N-phospho-L-histidine.</text>
        <dbReference type="EC" id="2.7.13.3"/>
    </reaction>
</comment>
<evidence type="ECO:0000256" key="2">
    <source>
        <dbReference type="ARBA" id="ARBA00012438"/>
    </source>
</evidence>
<dbReference type="SMART" id="SM00388">
    <property type="entry name" value="HisKA"/>
    <property type="match status" value="1"/>
</dbReference>
<dbReference type="InterPro" id="IPR036097">
    <property type="entry name" value="HisK_dim/P_sf"/>
</dbReference>
<evidence type="ECO:0000313" key="11">
    <source>
        <dbReference type="EMBL" id="PWG01490.1"/>
    </source>
</evidence>
<dbReference type="InterPro" id="IPR035965">
    <property type="entry name" value="PAS-like_dom_sf"/>
</dbReference>
<dbReference type="SMART" id="SM00086">
    <property type="entry name" value="PAC"/>
    <property type="match status" value="1"/>
</dbReference>
<dbReference type="InterPro" id="IPR003661">
    <property type="entry name" value="HisK_dim/P_dom"/>
</dbReference>
<dbReference type="SUPFAM" id="SSF55785">
    <property type="entry name" value="PYP-like sensor domain (PAS domain)"/>
    <property type="match status" value="1"/>
</dbReference>
<dbReference type="PANTHER" id="PTHR43065">
    <property type="entry name" value="SENSOR HISTIDINE KINASE"/>
    <property type="match status" value="1"/>
</dbReference>
<dbReference type="PRINTS" id="PR00344">
    <property type="entry name" value="BCTRLSENSOR"/>
</dbReference>
<feature type="domain" description="PAC" evidence="10">
    <location>
        <begin position="115"/>
        <end position="166"/>
    </location>
</feature>
<dbReference type="PROSITE" id="PS50113">
    <property type="entry name" value="PAC"/>
    <property type="match status" value="1"/>
</dbReference>
<dbReference type="Gene3D" id="3.30.450.20">
    <property type="entry name" value="PAS domain"/>
    <property type="match status" value="1"/>
</dbReference>
<organism evidence="11 12">
    <name type="scientific">Allosphingosinicella humi</name>
    <dbReference type="NCBI Taxonomy" id="2068657"/>
    <lineage>
        <taxon>Bacteria</taxon>
        <taxon>Pseudomonadati</taxon>
        <taxon>Pseudomonadota</taxon>
        <taxon>Alphaproteobacteria</taxon>
        <taxon>Sphingomonadales</taxon>
        <taxon>Sphingomonadaceae</taxon>
        <taxon>Allosphingosinicella</taxon>
    </lineage>
</organism>
<dbReference type="SUPFAM" id="SSF47384">
    <property type="entry name" value="Homodimeric domain of signal transducing histidine kinase"/>
    <property type="match status" value="1"/>
</dbReference>
<dbReference type="InterPro" id="IPR036890">
    <property type="entry name" value="HATPase_C_sf"/>
</dbReference>
<keyword evidence="4" id="KW-0808">Transferase</keyword>
<keyword evidence="3" id="KW-0597">Phosphoprotein</keyword>
<dbReference type="InterPro" id="IPR000700">
    <property type="entry name" value="PAS-assoc_C"/>
</dbReference>
<evidence type="ECO:0000256" key="7">
    <source>
        <dbReference type="ARBA" id="ARBA00022840"/>
    </source>
</evidence>
<dbReference type="AlphaFoldDB" id="A0A2U2IZI8"/>
<evidence type="ECO:0000256" key="4">
    <source>
        <dbReference type="ARBA" id="ARBA00022679"/>
    </source>
</evidence>
<evidence type="ECO:0000259" key="9">
    <source>
        <dbReference type="PROSITE" id="PS50109"/>
    </source>
</evidence>
<protein>
    <recommendedName>
        <fullName evidence="2">histidine kinase</fullName>
        <ecNumber evidence="2">2.7.13.3</ecNumber>
    </recommendedName>
</protein>
<dbReference type="Pfam" id="PF02518">
    <property type="entry name" value="HATPase_c"/>
    <property type="match status" value="1"/>
</dbReference>
<dbReference type="SMART" id="SM00387">
    <property type="entry name" value="HATPase_c"/>
    <property type="match status" value="1"/>
</dbReference>
<dbReference type="EMBL" id="QFFF01000001">
    <property type="protein sequence ID" value="PWG01490.1"/>
    <property type="molecule type" value="Genomic_DNA"/>
</dbReference>
<accession>A0A2U2IZI8</accession>
<dbReference type="PROSITE" id="PS50109">
    <property type="entry name" value="HIS_KIN"/>
    <property type="match status" value="1"/>
</dbReference>